<dbReference type="PANTHER" id="PTHR43674:SF2">
    <property type="entry name" value="BETA-UREIDOPROPIONASE"/>
    <property type="match status" value="1"/>
</dbReference>
<evidence type="ECO:0000256" key="1">
    <source>
        <dbReference type="ARBA" id="ARBA00022801"/>
    </source>
</evidence>
<dbReference type="EMBL" id="JBBEGN010000003">
    <property type="protein sequence ID" value="MEJ2867807.1"/>
    <property type="molecule type" value="Genomic_DNA"/>
</dbReference>
<dbReference type="InterPro" id="IPR050345">
    <property type="entry name" value="Aliph_Amidase/BUP"/>
</dbReference>
<comment type="caution">
    <text evidence="3">The sequence shown here is derived from an EMBL/GenBank/DDBJ whole genome shotgun (WGS) entry which is preliminary data.</text>
</comment>
<dbReference type="InterPro" id="IPR003010">
    <property type="entry name" value="C-N_Hydrolase"/>
</dbReference>
<dbReference type="PANTHER" id="PTHR43674">
    <property type="entry name" value="NITRILASE C965.09-RELATED"/>
    <property type="match status" value="1"/>
</dbReference>
<dbReference type="RefSeq" id="WP_337694415.1">
    <property type="nucleotide sequence ID" value="NZ_JBBEGN010000003.1"/>
</dbReference>
<protein>
    <submittedName>
        <fullName evidence="3">Carbon-nitrogen hydrolase family protein</fullName>
    </submittedName>
</protein>
<dbReference type="Pfam" id="PF00795">
    <property type="entry name" value="CN_hydrolase"/>
    <property type="match status" value="1"/>
</dbReference>
<gene>
    <name evidence="3" type="ORF">WCD74_08530</name>
</gene>
<name>A0ABU8MKY7_9PSEU</name>
<evidence type="ECO:0000313" key="3">
    <source>
        <dbReference type="EMBL" id="MEJ2867807.1"/>
    </source>
</evidence>
<dbReference type="PROSITE" id="PS50263">
    <property type="entry name" value="CN_HYDROLASE"/>
    <property type="match status" value="1"/>
</dbReference>
<dbReference type="InterPro" id="IPR036526">
    <property type="entry name" value="C-N_Hydrolase_sf"/>
</dbReference>
<sequence length="231" mass="23843">MPLTVAAAQPSCRPGDVAGNVRTHALLVRRAGTRVIVFPELSLTGYDLESPAVDPDDPALAPLQEACTETGTLALVGAPVRRADRRHIAMLAVEPTGVSVAYRKTWLGGDEAQSFAPGDGPTVLSVDGWRLGLGLCKDTGSAQHIAGTAALDVDVYLAGVVHRPDELAEQEARATVIARTCRAYTAIAGAVGAVGPQYPDTCGVSGVWAPDGLAVTRAGREPDTVVTASLV</sequence>
<evidence type="ECO:0000313" key="4">
    <source>
        <dbReference type="Proteomes" id="UP001385809"/>
    </source>
</evidence>
<dbReference type="Proteomes" id="UP001385809">
    <property type="component" value="Unassembled WGS sequence"/>
</dbReference>
<keyword evidence="4" id="KW-1185">Reference proteome</keyword>
<feature type="domain" description="CN hydrolase" evidence="2">
    <location>
        <begin position="3"/>
        <end position="231"/>
    </location>
</feature>
<organism evidence="3 4">
    <name type="scientific">Actinomycetospora aurantiaca</name>
    <dbReference type="NCBI Taxonomy" id="3129233"/>
    <lineage>
        <taxon>Bacteria</taxon>
        <taxon>Bacillati</taxon>
        <taxon>Actinomycetota</taxon>
        <taxon>Actinomycetes</taxon>
        <taxon>Pseudonocardiales</taxon>
        <taxon>Pseudonocardiaceae</taxon>
        <taxon>Actinomycetospora</taxon>
    </lineage>
</organism>
<dbReference type="SUPFAM" id="SSF56317">
    <property type="entry name" value="Carbon-nitrogen hydrolase"/>
    <property type="match status" value="1"/>
</dbReference>
<proteinExistence type="predicted"/>
<accession>A0ABU8MKY7</accession>
<dbReference type="Gene3D" id="3.60.110.10">
    <property type="entry name" value="Carbon-nitrogen hydrolase"/>
    <property type="match status" value="1"/>
</dbReference>
<dbReference type="CDD" id="cd07197">
    <property type="entry name" value="nitrilase"/>
    <property type="match status" value="1"/>
</dbReference>
<evidence type="ECO:0000259" key="2">
    <source>
        <dbReference type="PROSITE" id="PS50263"/>
    </source>
</evidence>
<reference evidence="3 4" key="1">
    <citation type="submission" date="2024-03" db="EMBL/GenBank/DDBJ databases">
        <title>Actinomycetospora sp. OC33-EN08, a novel actinomycete isolated from wild orchid (Aerides multiflora).</title>
        <authorList>
            <person name="Suriyachadkun C."/>
        </authorList>
    </citation>
    <scope>NUCLEOTIDE SEQUENCE [LARGE SCALE GENOMIC DNA]</scope>
    <source>
        <strain evidence="3 4">OC33-EN08</strain>
    </source>
</reference>
<keyword evidence="1 3" id="KW-0378">Hydrolase</keyword>
<dbReference type="GO" id="GO:0016787">
    <property type="term" value="F:hydrolase activity"/>
    <property type="evidence" value="ECO:0007669"/>
    <property type="project" value="UniProtKB-KW"/>
</dbReference>